<evidence type="ECO:0000313" key="2">
    <source>
        <dbReference type="Proteomes" id="UP001064262"/>
    </source>
</evidence>
<protein>
    <submittedName>
        <fullName evidence="1">Uncharacterized protein</fullName>
    </submittedName>
</protein>
<name>A0A9J6PRL5_9GAMM</name>
<gene>
    <name evidence="1" type="ORF">N5923_12400</name>
</gene>
<proteinExistence type="predicted"/>
<reference evidence="1" key="1">
    <citation type="submission" date="2022-09" db="EMBL/GenBank/DDBJ databases">
        <title>Winslowiella arboricola sp. nov., isolated from bleeding cankers on broadleaf hosts.</title>
        <authorList>
            <person name="Brady C."/>
            <person name="Kaur S."/>
            <person name="Crampton B."/>
            <person name="Maddock D."/>
            <person name="Arnold D."/>
            <person name="Denman S."/>
        </authorList>
    </citation>
    <scope>NUCLEOTIDE SEQUENCE</scope>
    <source>
        <strain evidence="1">BAC 15a-03b</strain>
    </source>
</reference>
<sequence>MLKTGDIRLIKPVAWGNEIKKGCMSTQNQTKWSKMRFFPLITAAKITFLTISEEKTSKITIFTNKKG</sequence>
<evidence type="ECO:0000313" key="1">
    <source>
        <dbReference type="EMBL" id="MCU5778293.1"/>
    </source>
</evidence>
<dbReference type="AlphaFoldDB" id="A0A9J6PRL5"/>
<dbReference type="EMBL" id="JAODIM010000041">
    <property type="protein sequence ID" value="MCU5778293.1"/>
    <property type="molecule type" value="Genomic_DNA"/>
</dbReference>
<dbReference type="Proteomes" id="UP001064262">
    <property type="component" value="Unassembled WGS sequence"/>
</dbReference>
<keyword evidence="2" id="KW-1185">Reference proteome</keyword>
<accession>A0A9J6PRL5</accession>
<dbReference type="RefSeq" id="WP_267142124.1">
    <property type="nucleotide sequence ID" value="NZ_JAODIL010000066.1"/>
</dbReference>
<comment type="caution">
    <text evidence="1">The sequence shown here is derived from an EMBL/GenBank/DDBJ whole genome shotgun (WGS) entry which is preliminary data.</text>
</comment>
<organism evidence="1 2">
    <name type="scientific">Winslowiella arboricola</name>
    <dbReference type="NCBI Taxonomy" id="2978220"/>
    <lineage>
        <taxon>Bacteria</taxon>
        <taxon>Pseudomonadati</taxon>
        <taxon>Pseudomonadota</taxon>
        <taxon>Gammaproteobacteria</taxon>
        <taxon>Enterobacterales</taxon>
        <taxon>Erwiniaceae</taxon>
        <taxon>Winslowiella</taxon>
    </lineage>
</organism>